<dbReference type="EMBL" id="GISG01256468">
    <property type="protein sequence ID" value="MBA4672775.1"/>
    <property type="molecule type" value="Transcribed_RNA"/>
</dbReference>
<evidence type="ECO:0000256" key="8">
    <source>
        <dbReference type="ARBA" id="ARBA00022741"/>
    </source>
</evidence>
<dbReference type="Gene3D" id="2.170.190.11">
    <property type="entry name" value="Molybdopterin biosynthesis moea protein, domain 3"/>
    <property type="match status" value="1"/>
</dbReference>
<dbReference type="SUPFAM" id="SSF63882">
    <property type="entry name" value="MoeA N-terminal region -like"/>
    <property type="match status" value="1"/>
</dbReference>
<keyword evidence="6 13" id="KW-0808">Transferase</keyword>
<comment type="similarity">
    <text evidence="4">In the C-terminal section; belongs to the MoeA family.</text>
</comment>
<comment type="similarity">
    <text evidence="3">In the N-terminal section; belongs to the MoaB/Mog family.</text>
</comment>
<dbReference type="NCBIfam" id="TIGR00177">
    <property type="entry name" value="molyb_syn"/>
    <property type="match status" value="2"/>
</dbReference>
<reference evidence="16" key="2">
    <citation type="submission" date="2020-07" db="EMBL/GenBank/DDBJ databases">
        <authorList>
            <person name="Vera ALvarez R."/>
            <person name="Arias-Moreno D.M."/>
            <person name="Jimenez-Jacinto V."/>
            <person name="Jimenez-Bremont J.F."/>
            <person name="Swaminathan K."/>
            <person name="Moose S.P."/>
            <person name="Guerrero-Gonzalez M.L."/>
            <person name="Marino-Ramirez L."/>
            <person name="Landsman D."/>
            <person name="Rodriguez-Kessler M."/>
            <person name="Delgado-Sanchez P."/>
        </authorList>
    </citation>
    <scope>NUCLEOTIDE SEQUENCE</scope>
    <source>
        <tissue evidence="16">Cladode</tissue>
    </source>
</reference>
<comment type="pathway">
    <text evidence="2 13">Cofactor biosynthesis; molybdopterin biosynthesis.</text>
</comment>
<dbReference type="CDD" id="cd00886">
    <property type="entry name" value="MogA_MoaB"/>
    <property type="match status" value="1"/>
</dbReference>
<evidence type="ECO:0000256" key="5">
    <source>
        <dbReference type="ARBA" id="ARBA00022505"/>
    </source>
</evidence>
<dbReference type="FunFam" id="2.170.190.11:FF:000001">
    <property type="entry name" value="Molybdopterin molybdenumtransferase"/>
    <property type="match status" value="1"/>
</dbReference>
<keyword evidence="12" id="KW-0511">Multifunctional enzyme</keyword>
<dbReference type="InterPro" id="IPR036135">
    <property type="entry name" value="MoeA_linker/N_sf"/>
</dbReference>
<evidence type="ECO:0000256" key="7">
    <source>
        <dbReference type="ARBA" id="ARBA00022723"/>
    </source>
</evidence>
<evidence type="ECO:0000256" key="9">
    <source>
        <dbReference type="ARBA" id="ARBA00022840"/>
    </source>
</evidence>
<dbReference type="InterPro" id="IPR005111">
    <property type="entry name" value="MoeA_C_domain_IV"/>
</dbReference>
<dbReference type="SMART" id="SM00852">
    <property type="entry name" value="MoCF_biosynth"/>
    <property type="match status" value="2"/>
</dbReference>
<dbReference type="Pfam" id="PF03454">
    <property type="entry name" value="MoeA_C"/>
    <property type="match status" value="1"/>
</dbReference>
<evidence type="ECO:0000256" key="14">
    <source>
        <dbReference type="SAM" id="MobiDB-lite"/>
    </source>
</evidence>
<keyword evidence="10 13" id="KW-0460">Magnesium</keyword>
<feature type="domain" description="MoaB/Mog" evidence="15">
    <location>
        <begin position="179"/>
        <end position="328"/>
    </location>
</feature>
<comment type="catalytic activity">
    <reaction evidence="13">
        <text>adenylyl-molybdopterin + molybdate = Mo-molybdopterin + AMP + H(+)</text>
        <dbReference type="Rhea" id="RHEA:35047"/>
        <dbReference type="ChEBI" id="CHEBI:15378"/>
        <dbReference type="ChEBI" id="CHEBI:36264"/>
        <dbReference type="ChEBI" id="CHEBI:62727"/>
        <dbReference type="ChEBI" id="CHEBI:71302"/>
        <dbReference type="ChEBI" id="CHEBI:456215"/>
    </reaction>
</comment>
<dbReference type="GO" id="GO:0005524">
    <property type="term" value="F:ATP binding"/>
    <property type="evidence" value="ECO:0007669"/>
    <property type="project" value="UniProtKB-UniRule"/>
</dbReference>
<organism evidence="16">
    <name type="scientific">Opuntia streptacantha</name>
    <name type="common">Prickly pear cactus</name>
    <name type="synonym">Opuntia cardona</name>
    <dbReference type="NCBI Taxonomy" id="393608"/>
    <lineage>
        <taxon>Eukaryota</taxon>
        <taxon>Viridiplantae</taxon>
        <taxon>Streptophyta</taxon>
        <taxon>Embryophyta</taxon>
        <taxon>Tracheophyta</taxon>
        <taxon>Spermatophyta</taxon>
        <taxon>Magnoliopsida</taxon>
        <taxon>eudicotyledons</taxon>
        <taxon>Gunneridae</taxon>
        <taxon>Pentapetalae</taxon>
        <taxon>Caryophyllales</taxon>
        <taxon>Cactineae</taxon>
        <taxon>Cactaceae</taxon>
        <taxon>Opuntioideae</taxon>
        <taxon>Opuntia</taxon>
    </lineage>
</organism>
<dbReference type="PANTHER" id="PTHR10192:SF5">
    <property type="entry name" value="GEPHYRIN"/>
    <property type="match status" value="1"/>
</dbReference>
<comment type="catalytic activity">
    <reaction evidence="13">
        <text>molybdopterin + ATP + H(+) = adenylyl-molybdopterin + diphosphate</text>
        <dbReference type="Rhea" id="RHEA:31331"/>
        <dbReference type="ChEBI" id="CHEBI:15378"/>
        <dbReference type="ChEBI" id="CHEBI:30616"/>
        <dbReference type="ChEBI" id="CHEBI:33019"/>
        <dbReference type="ChEBI" id="CHEBI:58698"/>
        <dbReference type="ChEBI" id="CHEBI:62727"/>
    </reaction>
</comment>
<dbReference type="SUPFAM" id="SSF63867">
    <property type="entry name" value="MoeA C-terminal domain-like"/>
    <property type="match status" value="1"/>
</dbReference>
<dbReference type="AlphaFoldDB" id="A0A7C9ASE3"/>
<sequence length="649" mass="68762">MKTVEEALQIVLGVSHRLEPVIVPLHEALGKVLAEDIRAPDPLPPYRASIKDGYAVVAADGPGEYPVITESRAGNDALGVTVTSGTIAYVTTGGPIPDGADAVVQVEDTEQIDSSPNEPKRVKIQVQAKPGVDIRPVGFDIDKSALVLQSGERIGASEIGLLATVGVTSLKVYRTPTIGVLSTGDELVEPNTKNLGCGQIRDSNRPMLLAAAVQQSCGVVDLGIAGDDEAELERAVDKAFSSGVDILLTSGGVSMGDRDFVKPLLERRGTVHFNKVCMKPGKPLTFAEVNLKKAENMKDNKILAFGLPGNPVSCLVCFHLFVVPAIRCLSGWKDPHPLRVHVRLEQPIKTDPVRPEFHRATIKWKENDGSGTPGFVAESTGQQMSSRLLSMKSANALLELPVAGILLPAGTTVSAIIISDLLSSAVKKDLVLLSSSPTETAVSESQHPAVKVAILTVSDTVATGAGPDRSGPRAISVINSSSEKLGGAKVVLTAIVPDDVPKIKDVLKKWSDEDKVDLIVTLGGTGFTPRDVTPEATKEVIGKETPGLVYVMMQESLKVTPFAMLSRAAAGIRGSTLIINMPGNPNAVAECMEALLPALKHGLKQVRGDKREKHPRHVPHSQAAPVDTWEQSYKKATSAVKEPGCSCSH</sequence>
<evidence type="ECO:0000313" key="16">
    <source>
        <dbReference type="EMBL" id="MBA4672775.1"/>
    </source>
</evidence>
<dbReference type="InterPro" id="IPR036688">
    <property type="entry name" value="MoeA_C_domain_IV_sf"/>
</dbReference>
<comment type="cofactor">
    <cofactor evidence="1 13">
        <name>Mg(2+)</name>
        <dbReference type="ChEBI" id="CHEBI:18420"/>
    </cofactor>
</comment>
<dbReference type="NCBIfam" id="NF045515">
    <property type="entry name" value="Glp_gephyrin"/>
    <property type="match status" value="1"/>
</dbReference>
<accession>A0A7C9ASE3</accession>
<dbReference type="Gene3D" id="3.40.980.10">
    <property type="entry name" value="MoaB/Mog-like domain"/>
    <property type="match status" value="2"/>
</dbReference>
<evidence type="ECO:0000256" key="2">
    <source>
        <dbReference type="ARBA" id="ARBA00005046"/>
    </source>
</evidence>
<evidence type="ECO:0000256" key="4">
    <source>
        <dbReference type="ARBA" id="ARBA00008339"/>
    </source>
</evidence>
<dbReference type="UniPathway" id="UPA00344"/>
<evidence type="ECO:0000256" key="3">
    <source>
        <dbReference type="ARBA" id="ARBA00007589"/>
    </source>
</evidence>
<comment type="similarity">
    <text evidence="13">Belongs to the MoeA family.</text>
</comment>
<dbReference type="Gene3D" id="2.40.340.10">
    <property type="entry name" value="MoeA, C-terminal, domain IV"/>
    <property type="match status" value="1"/>
</dbReference>
<name>A0A7C9ASE3_OPUST</name>
<dbReference type="EC" id="2.10.1.1" evidence="13"/>
<dbReference type="GO" id="GO:0006777">
    <property type="term" value="P:Mo-molybdopterin cofactor biosynthetic process"/>
    <property type="evidence" value="ECO:0007669"/>
    <property type="project" value="UniProtKB-UniRule"/>
</dbReference>
<evidence type="ECO:0000256" key="11">
    <source>
        <dbReference type="ARBA" id="ARBA00023150"/>
    </source>
</evidence>
<dbReference type="CDD" id="cd00887">
    <property type="entry name" value="MoeA"/>
    <property type="match status" value="1"/>
</dbReference>
<evidence type="ECO:0000256" key="10">
    <source>
        <dbReference type="ARBA" id="ARBA00022842"/>
    </source>
</evidence>
<keyword evidence="9" id="KW-0067">ATP-binding</keyword>
<dbReference type="InterPro" id="IPR005110">
    <property type="entry name" value="MoeA_linker/N"/>
</dbReference>
<evidence type="ECO:0000256" key="6">
    <source>
        <dbReference type="ARBA" id="ARBA00022679"/>
    </source>
</evidence>
<dbReference type="EC" id="2.7.7.75" evidence="13"/>
<dbReference type="SUPFAM" id="SSF53218">
    <property type="entry name" value="Molybdenum cofactor biosynthesis proteins"/>
    <property type="match status" value="2"/>
</dbReference>
<dbReference type="Pfam" id="PF03453">
    <property type="entry name" value="MoeA_N"/>
    <property type="match status" value="1"/>
</dbReference>
<dbReference type="FunFam" id="2.40.340.10:FF:000004">
    <property type="entry name" value="Molybdopterin molybdenumtransferase"/>
    <property type="match status" value="1"/>
</dbReference>
<dbReference type="PROSITE" id="PS01079">
    <property type="entry name" value="MOCF_BIOSYNTHESIS_2"/>
    <property type="match status" value="1"/>
</dbReference>
<evidence type="ECO:0000256" key="12">
    <source>
        <dbReference type="ARBA" id="ARBA00023268"/>
    </source>
</evidence>
<dbReference type="PANTHER" id="PTHR10192">
    <property type="entry name" value="MOLYBDOPTERIN BIOSYNTHESIS PROTEIN"/>
    <property type="match status" value="1"/>
</dbReference>
<feature type="domain" description="MoaB/Mog" evidence="15">
    <location>
        <begin position="453"/>
        <end position="602"/>
    </location>
</feature>
<dbReference type="InterPro" id="IPR001453">
    <property type="entry name" value="MoaB/Mog_dom"/>
</dbReference>
<dbReference type="Pfam" id="PF00994">
    <property type="entry name" value="MoCF_biosynth"/>
    <property type="match status" value="2"/>
</dbReference>
<dbReference type="InterPro" id="IPR036425">
    <property type="entry name" value="MoaB/Mog-like_dom_sf"/>
</dbReference>
<dbReference type="GO" id="GO:0061598">
    <property type="term" value="F:molybdopterin adenylyltransferase activity"/>
    <property type="evidence" value="ECO:0007669"/>
    <property type="project" value="UniProtKB-UniRule"/>
</dbReference>
<dbReference type="GO" id="GO:0005829">
    <property type="term" value="C:cytosol"/>
    <property type="evidence" value="ECO:0007669"/>
    <property type="project" value="TreeGrafter"/>
</dbReference>
<feature type="region of interest" description="Disordered" evidence="14">
    <location>
        <begin position="607"/>
        <end position="630"/>
    </location>
</feature>
<dbReference type="InterPro" id="IPR038987">
    <property type="entry name" value="MoeA-like"/>
</dbReference>
<keyword evidence="5 13" id="KW-0500">Molybdenum</keyword>
<comment type="function">
    <text evidence="13">Catalyzes two steps in the biosynthesis of the molybdenum cofactor. In the first step, molybdopterin is adenylated. Subsequently, molybdate is inserted into adenylated molybdopterin and AMP is released.</text>
</comment>
<dbReference type="FunFam" id="3.40.980.10:FF:000002">
    <property type="entry name" value="Molybdopterin molybdenumtransferase"/>
    <property type="match status" value="1"/>
</dbReference>
<dbReference type="InterPro" id="IPR008284">
    <property type="entry name" value="MoCF_biosynth_CS"/>
</dbReference>
<dbReference type="PROSITE" id="PS01078">
    <property type="entry name" value="MOCF_BIOSYNTHESIS_1"/>
    <property type="match status" value="1"/>
</dbReference>
<reference evidence="16" key="1">
    <citation type="journal article" date="2013" name="J. Plant Res.">
        <title>Effect of fungi and light on seed germination of three Opuntia species from semiarid lands of central Mexico.</title>
        <authorList>
            <person name="Delgado-Sanchez P."/>
            <person name="Jimenez-Bremont J.F."/>
            <person name="Guerrero-Gonzalez Mde L."/>
            <person name="Flores J."/>
        </authorList>
    </citation>
    <scope>NUCLEOTIDE SEQUENCE</scope>
    <source>
        <tissue evidence="16">Cladode</tissue>
    </source>
</reference>
<proteinExistence type="inferred from homology"/>
<evidence type="ECO:0000256" key="1">
    <source>
        <dbReference type="ARBA" id="ARBA00001946"/>
    </source>
</evidence>
<keyword evidence="11 13" id="KW-0501">Molybdenum cofactor biosynthesis</keyword>
<dbReference type="GO" id="GO:0046872">
    <property type="term" value="F:metal ion binding"/>
    <property type="evidence" value="ECO:0007669"/>
    <property type="project" value="UniProtKB-UniRule"/>
</dbReference>
<dbReference type="GO" id="GO:0061599">
    <property type="term" value="F:molybdopterin molybdotransferase activity"/>
    <property type="evidence" value="ECO:0007669"/>
    <property type="project" value="UniProtKB-UniRule"/>
</dbReference>
<protein>
    <recommendedName>
        <fullName evidence="13">Molybdopterin biosynthesis protein CNX1</fullName>
    </recommendedName>
    <alternativeName>
        <fullName evidence="13">Molybdenum cofactor biosynthesis enzyme CNX1</fullName>
    </alternativeName>
    <domain>
        <recommendedName>
            <fullName evidence="13">Molybdopterin molybdenumtransferase</fullName>
            <shortName evidence="13">MPT Mo-transferase</shortName>
            <ecNumber evidence="13">2.10.1.1</ecNumber>
        </recommendedName>
        <alternativeName>
            <fullName evidence="13">Domain E</fullName>
        </alternativeName>
    </domain>
    <domain>
        <recommendedName>
            <fullName evidence="13">Molybdopterin adenylyltransferase</fullName>
            <shortName evidence="13">MPT adenylyltransferase</shortName>
            <ecNumber evidence="13">2.7.7.75</ecNumber>
        </recommendedName>
        <alternativeName>
            <fullName evidence="13">Domain G</fullName>
        </alternativeName>
    </domain>
</protein>
<dbReference type="Gene3D" id="3.90.105.10">
    <property type="entry name" value="Molybdopterin biosynthesis moea protein, domain 2"/>
    <property type="match status" value="1"/>
</dbReference>
<keyword evidence="8" id="KW-0547">Nucleotide-binding</keyword>
<evidence type="ECO:0000259" key="15">
    <source>
        <dbReference type="SMART" id="SM00852"/>
    </source>
</evidence>
<keyword evidence="7 13" id="KW-0479">Metal-binding</keyword>
<dbReference type="FunFam" id="3.40.980.10:FF:000009">
    <property type="entry name" value="Molybdopterin molybdenumtransferase"/>
    <property type="match status" value="1"/>
</dbReference>
<evidence type="ECO:0000256" key="13">
    <source>
        <dbReference type="RuleBase" id="RU365090"/>
    </source>
</evidence>